<keyword evidence="7" id="KW-1185">Reference proteome</keyword>
<comment type="similarity">
    <text evidence="1">Belongs to the strictosidine synthase family.</text>
</comment>
<dbReference type="InterPro" id="IPR011042">
    <property type="entry name" value="6-blade_b-propeller_TolB-like"/>
</dbReference>
<evidence type="ECO:0000256" key="3">
    <source>
        <dbReference type="ARBA" id="ARBA00023180"/>
    </source>
</evidence>
<feature type="transmembrane region" description="Helical" evidence="4">
    <location>
        <begin position="6"/>
        <end position="24"/>
    </location>
</feature>
<feature type="domain" description="Strictosidine synthase conserved region" evidence="5">
    <location>
        <begin position="155"/>
        <end position="241"/>
    </location>
</feature>
<dbReference type="PANTHER" id="PTHR10426:SF88">
    <property type="entry name" value="ADIPOCYTE PLASMA MEMBRANE-ASSOCIATED PROTEIN HEMOMUCIN-RELATED"/>
    <property type="match status" value="1"/>
</dbReference>
<gene>
    <name evidence="6" type="ORF">ODALV1_LOCUS15304</name>
</gene>
<dbReference type="PANTHER" id="PTHR10426">
    <property type="entry name" value="STRICTOSIDINE SYNTHASE-RELATED"/>
    <property type="match status" value="1"/>
</dbReference>
<accession>A0ABP1QUH0</accession>
<protein>
    <recommendedName>
        <fullName evidence="5">Strictosidine synthase conserved region domain-containing protein</fullName>
    </recommendedName>
</protein>
<dbReference type="InterPro" id="IPR018119">
    <property type="entry name" value="Strictosidine_synth_cons-reg"/>
</dbReference>
<evidence type="ECO:0000256" key="2">
    <source>
        <dbReference type="ARBA" id="ARBA00022553"/>
    </source>
</evidence>
<dbReference type="Gene3D" id="2.120.10.30">
    <property type="entry name" value="TolB, C-terminal domain"/>
    <property type="match status" value="1"/>
</dbReference>
<evidence type="ECO:0000256" key="1">
    <source>
        <dbReference type="ARBA" id="ARBA00009191"/>
    </source>
</evidence>
<name>A0ABP1QUH0_9HEXA</name>
<evidence type="ECO:0000259" key="5">
    <source>
        <dbReference type="Pfam" id="PF03088"/>
    </source>
</evidence>
<proteinExistence type="inferred from homology"/>
<dbReference type="SUPFAM" id="SSF63829">
    <property type="entry name" value="Calcium-dependent phosphotriesterase"/>
    <property type="match status" value="1"/>
</dbReference>
<keyword evidence="4" id="KW-0472">Membrane</keyword>
<evidence type="ECO:0000313" key="7">
    <source>
        <dbReference type="Proteomes" id="UP001642540"/>
    </source>
</evidence>
<keyword evidence="2" id="KW-0597">Phosphoprotein</keyword>
<dbReference type="Pfam" id="PF03088">
    <property type="entry name" value="Str_synth"/>
    <property type="match status" value="1"/>
</dbReference>
<sequence length="397" mass="43999">MGVVVLTFQLILITVVGALILMFVPGIPPDMKFEAYTIPPPLKMEGNLAPNAKLDKAELVFDGEFAGPESIAFRKDEVYTGVIGGYIIRYKNGKWENIVQTGKPCAGYWEYDVCGRPLGLRFDSSGKLIVADATQGLLRVDVDKNGSNQTLNFADDVDVTKDGFIYLSDAGQFGTFGDSFMDLVGEPTGRLIEYDLQTKKSKVLLSGIRFANGVQLSKNQDFLVLNELGLSRVLKYHLKGPKKGTSEVLIDRLPGYPDNVRSNGKGGFYISLVISRSAENPNMIDQIAPFPLIRKLILRFESVLVKICEFIYLYAQNEYIGKAIAYIKHVGPVGDVNNFPNDVTIVEVDERGNILGSLQKQEGQIAYISEVGIGKEYTYLGSPYTSKLWRIKNEYIS</sequence>
<organism evidence="6 7">
    <name type="scientific">Orchesella dallaii</name>
    <dbReference type="NCBI Taxonomy" id="48710"/>
    <lineage>
        <taxon>Eukaryota</taxon>
        <taxon>Metazoa</taxon>
        <taxon>Ecdysozoa</taxon>
        <taxon>Arthropoda</taxon>
        <taxon>Hexapoda</taxon>
        <taxon>Collembola</taxon>
        <taxon>Entomobryomorpha</taxon>
        <taxon>Entomobryoidea</taxon>
        <taxon>Orchesellidae</taxon>
        <taxon>Orchesellinae</taxon>
        <taxon>Orchesella</taxon>
    </lineage>
</organism>
<evidence type="ECO:0000256" key="4">
    <source>
        <dbReference type="SAM" id="Phobius"/>
    </source>
</evidence>
<dbReference type="EMBL" id="CAXLJM020000046">
    <property type="protein sequence ID" value="CAL8111728.1"/>
    <property type="molecule type" value="Genomic_DNA"/>
</dbReference>
<evidence type="ECO:0000313" key="6">
    <source>
        <dbReference type="EMBL" id="CAL8111728.1"/>
    </source>
</evidence>
<keyword evidence="3" id="KW-0325">Glycoprotein</keyword>
<keyword evidence="4" id="KW-1133">Transmembrane helix</keyword>
<reference evidence="6 7" key="1">
    <citation type="submission" date="2024-08" db="EMBL/GenBank/DDBJ databases">
        <authorList>
            <person name="Cucini C."/>
            <person name="Frati F."/>
        </authorList>
    </citation>
    <scope>NUCLEOTIDE SEQUENCE [LARGE SCALE GENOMIC DNA]</scope>
</reference>
<keyword evidence="4" id="KW-0812">Transmembrane</keyword>
<dbReference type="Proteomes" id="UP001642540">
    <property type="component" value="Unassembled WGS sequence"/>
</dbReference>
<comment type="caution">
    <text evidence="6">The sequence shown here is derived from an EMBL/GenBank/DDBJ whole genome shotgun (WGS) entry which is preliminary data.</text>
</comment>
<dbReference type="Pfam" id="PF20067">
    <property type="entry name" value="SSL_N"/>
    <property type="match status" value="1"/>
</dbReference>